<dbReference type="AlphaFoldDB" id="A0A0D0RXH5"/>
<dbReference type="Pfam" id="PF16653">
    <property type="entry name" value="Sacchrp_dh_C"/>
    <property type="match status" value="1"/>
</dbReference>
<protein>
    <submittedName>
        <fullName evidence="3">Hss protein</fullName>
        <ecNumber evidence="3">2.5.1.44</ecNumber>
    </submittedName>
</protein>
<dbReference type="RefSeq" id="WP_043046454.1">
    <property type="nucleotide sequence ID" value="NZ_JXCQ01000002.1"/>
</dbReference>
<feature type="domain" description="Saccharopine dehydrogenase-like C-terminal" evidence="2">
    <location>
        <begin position="154"/>
        <end position="432"/>
    </location>
</feature>
<dbReference type="PATRIC" id="fig|294.125.peg.248"/>
<sequence length="468" mass="51632">MAKASIFSGNLVVIGFGSIARATLPLLLQQDTLILRTITVIAPVLDQTSWFEAHGITFIKAHLDEDNYEALLDRYIDPGDFLLNLSVDVSSIALMTYAANAGVLYLDTCIEPWAGGYTDPTLSSEQRTNYALRQQMLKLRKKLGKGPTAVVAHGANPGLISHLLKAGLMGLADELKHPVPVANAHVDWARLSMQMGVKVIHIAEHDTQRSTQPKKSGEFVNTWSVDGFISEGGQPAELAWGTHERRWPPNARRHRNGEKNAIYLDRPSATVPVKTWTPVEGSCLGLLITHHETCSLADCLTLRENGHVIYRPTLHYAYRCCDDALLSIHELIGNNWQHPRSKRVMGHEVADGGIDALGVLLMGHALNAYWFGSMLSVDQARALLPFNTATSLQVVAGVFAGMVWAVRNPDQGIVEAEDMDHTHVLDAAYPYLGLVLARQTDWRPAITALPDQRDGIEYPWQFAQFTEA</sequence>
<comment type="caution">
    <text evidence="3">The sequence shown here is derived from an EMBL/GenBank/DDBJ whole genome shotgun (WGS) entry which is preliminary data.</text>
</comment>
<dbReference type="InterPro" id="IPR032095">
    <property type="entry name" value="Sacchrp_dh-like_C"/>
</dbReference>
<evidence type="ECO:0000259" key="2">
    <source>
        <dbReference type="Pfam" id="PF16653"/>
    </source>
</evidence>
<keyword evidence="3" id="KW-0808">Transferase</keyword>
<evidence type="ECO:0000313" key="4">
    <source>
        <dbReference type="Proteomes" id="UP000032210"/>
    </source>
</evidence>
<accession>A0A0D0RXH5</accession>
<dbReference type="Proteomes" id="UP000032210">
    <property type="component" value="Unassembled WGS sequence"/>
</dbReference>
<dbReference type="EMBL" id="JXCQ01000002">
    <property type="protein sequence ID" value="KIR24352.1"/>
    <property type="molecule type" value="Genomic_DNA"/>
</dbReference>
<reference evidence="3 4" key="1">
    <citation type="submission" date="2015-01" db="EMBL/GenBank/DDBJ databases">
        <title>Genome sequence of the beneficial rhizobacterium Pseudomonas fluorescens 2-79.</title>
        <authorList>
            <person name="Thuermer A."/>
            <person name="Daniel R."/>
        </authorList>
    </citation>
    <scope>NUCLEOTIDE SEQUENCE [LARGE SCALE GENOMIC DNA]</scope>
    <source>
        <strain evidence="3 4">2-79</strain>
    </source>
</reference>
<gene>
    <name evidence="3" type="primary">hss</name>
    <name evidence="3" type="ORF">PFLU3_02440</name>
</gene>
<dbReference type="Pfam" id="PF03435">
    <property type="entry name" value="Sacchrp_dh_NADP"/>
    <property type="match status" value="1"/>
</dbReference>
<dbReference type="InterPro" id="IPR023181">
    <property type="entry name" value="Homospermid_syn-like_C"/>
</dbReference>
<dbReference type="Gene3D" id="3.30.360.30">
    <property type="entry name" value="homospermidine synthase like"/>
    <property type="match status" value="1"/>
</dbReference>
<evidence type="ECO:0000313" key="3">
    <source>
        <dbReference type="EMBL" id="KIR24352.1"/>
    </source>
</evidence>
<proteinExistence type="predicted"/>
<dbReference type="GO" id="GO:0047296">
    <property type="term" value="F:homospermidine synthase activity"/>
    <property type="evidence" value="ECO:0007669"/>
    <property type="project" value="UniProtKB-EC"/>
</dbReference>
<dbReference type="EC" id="2.5.1.44" evidence="3"/>
<organism evidence="3 4">
    <name type="scientific">Pseudomonas fluorescens</name>
    <dbReference type="NCBI Taxonomy" id="294"/>
    <lineage>
        <taxon>Bacteria</taxon>
        <taxon>Pseudomonadati</taxon>
        <taxon>Pseudomonadota</taxon>
        <taxon>Gammaproteobacteria</taxon>
        <taxon>Pseudomonadales</taxon>
        <taxon>Pseudomonadaceae</taxon>
        <taxon>Pseudomonas</taxon>
    </lineage>
</organism>
<evidence type="ECO:0000259" key="1">
    <source>
        <dbReference type="Pfam" id="PF03435"/>
    </source>
</evidence>
<dbReference type="InterPro" id="IPR005097">
    <property type="entry name" value="Sacchrp_dh_NADP-bd"/>
</dbReference>
<feature type="domain" description="Saccharopine dehydrogenase NADP binding" evidence="1">
    <location>
        <begin position="12"/>
        <end position="150"/>
    </location>
</feature>
<name>A0A0D0RXH5_PSEFL</name>
<dbReference type="Gene3D" id="3.40.50.720">
    <property type="entry name" value="NAD(P)-binding Rossmann-like Domain"/>
    <property type="match status" value="1"/>
</dbReference>